<dbReference type="EMBL" id="UFZL01000001">
    <property type="protein sequence ID" value="STE55630.1"/>
    <property type="molecule type" value="Genomic_DNA"/>
</dbReference>
<dbReference type="Proteomes" id="UP000255201">
    <property type="component" value="Unassembled WGS sequence"/>
</dbReference>
<sequence length="141" mass="15346">MQGFFGKAPVIIRHVFFCKCIGRFYCTDPLKPELLNESVLKCQMSTFNAAFCLAGFSTQRSNIKAAHGPGKLGIAETGGGVLIIDSEYAGFIAVEDHRFTVFSGGRSHQFVSARQYKDAGNEADEFSVRVVCGGSRVPRLS</sequence>
<gene>
    <name evidence="1" type="ORF">NCTC10764_02184</name>
</gene>
<reference evidence="1 2" key="1">
    <citation type="submission" date="2018-06" db="EMBL/GenBank/DDBJ databases">
        <authorList>
            <consortium name="Pathogen Informatics"/>
            <person name="Doyle S."/>
        </authorList>
    </citation>
    <scope>NUCLEOTIDE SEQUENCE [LARGE SCALE GENOMIC DNA]</scope>
    <source>
        <strain evidence="1 2">NCTC10764</strain>
    </source>
</reference>
<proteinExistence type="predicted"/>
<organism evidence="1 2">
    <name type="scientific">Escherichia coli</name>
    <dbReference type="NCBI Taxonomy" id="562"/>
    <lineage>
        <taxon>Bacteria</taxon>
        <taxon>Pseudomonadati</taxon>
        <taxon>Pseudomonadota</taxon>
        <taxon>Gammaproteobacteria</taxon>
        <taxon>Enterobacterales</taxon>
        <taxon>Enterobacteriaceae</taxon>
        <taxon>Escherichia</taxon>
    </lineage>
</organism>
<evidence type="ECO:0000313" key="1">
    <source>
        <dbReference type="EMBL" id="STE55630.1"/>
    </source>
</evidence>
<evidence type="ECO:0000313" key="2">
    <source>
        <dbReference type="Proteomes" id="UP000255201"/>
    </source>
</evidence>
<name>A0A376J568_ECOLX</name>
<protein>
    <submittedName>
        <fullName evidence="1">Uncharacterized protein</fullName>
    </submittedName>
</protein>
<dbReference type="AlphaFoldDB" id="A0A376J568"/>
<accession>A0A376J568</accession>